<evidence type="ECO:0000313" key="6">
    <source>
        <dbReference type="EMBL" id="KAA8526643.1"/>
    </source>
</evidence>
<dbReference type="PROSITE" id="PS51017">
    <property type="entry name" value="CCT"/>
    <property type="match status" value="1"/>
</dbReference>
<accession>A0A5J5A6Y2</accession>
<keyword evidence="2" id="KW-0677">Repeat</keyword>
<sequence>MQLHPRYSVLEQKYPGMCEDDSFYEKFSMDEVDFNIENYEELFGVSLDNPEQLFENGGIDSLFGMKDMCGADSNNQSARVAEGSSIGLVNALQPASSIAASADSMMSSKTEPYLCFTRQAHSGLSFSGVTGESSAGDYQDCGASSVLLTGEPPWCPPCPENHPSASRSSAVLRYREKKAARKFEKRVRYASRKARADVRRRVKGRFVKAGDAYDYDPLSQTRSC</sequence>
<dbReference type="PANTHER" id="PTHR31717:SF131">
    <property type="entry name" value="ZINC FINGER PROTEIN CONSTANS-LIKE 9"/>
    <property type="match status" value="1"/>
</dbReference>
<evidence type="ECO:0000256" key="3">
    <source>
        <dbReference type="ARBA" id="ARBA00023242"/>
    </source>
</evidence>
<dbReference type="EMBL" id="CM018046">
    <property type="protein sequence ID" value="KAA8526643.1"/>
    <property type="molecule type" value="Genomic_DNA"/>
</dbReference>
<evidence type="ECO:0000313" key="7">
    <source>
        <dbReference type="Proteomes" id="UP000325577"/>
    </source>
</evidence>
<keyword evidence="7" id="KW-1185">Reference proteome</keyword>
<dbReference type="GO" id="GO:0005634">
    <property type="term" value="C:nucleus"/>
    <property type="evidence" value="ECO:0007669"/>
    <property type="project" value="UniProtKB-SubCell"/>
</dbReference>
<comment type="subcellular location">
    <subcellularLocation>
        <location evidence="1 4">Nucleus</location>
    </subcellularLocation>
</comment>
<name>A0A5J5A6Y2_9ASTE</name>
<feature type="domain" description="CCT" evidence="5">
    <location>
        <begin position="167"/>
        <end position="209"/>
    </location>
</feature>
<dbReference type="PANTHER" id="PTHR31717">
    <property type="entry name" value="ZINC FINGER PROTEIN CONSTANS-LIKE 10"/>
    <property type="match status" value="1"/>
</dbReference>
<evidence type="ECO:0000256" key="4">
    <source>
        <dbReference type="PROSITE-ProRule" id="PRU00357"/>
    </source>
</evidence>
<evidence type="ECO:0000256" key="2">
    <source>
        <dbReference type="ARBA" id="ARBA00022737"/>
    </source>
</evidence>
<dbReference type="AlphaFoldDB" id="A0A5J5A6Y2"/>
<dbReference type="OrthoDB" id="153872at2759"/>
<organism evidence="6 7">
    <name type="scientific">Nyssa sinensis</name>
    <dbReference type="NCBI Taxonomy" id="561372"/>
    <lineage>
        <taxon>Eukaryota</taxon>
        <taxon>Viridiplantae</taxon>
        <taxon>Streptophyta</taxon>
        <taxon>Embryophyta</taxon>
        <taxon>Tracheophyta</taxon>
        <taxon>Spermatophyta</taxon>
        <taxon>Magnoliopsida</taxon>
        <taxon>eudicotyledons</taxon>
        <taxon>Gunneridae</taxon>
        <taxon>Pentapetalae</taxon>
        <taxon>asterids</taxon>
        <taxon>Cornales</taxon>
        <taxon>Nyssaceae</taxon>
        <taxon>Nyssa</taxon>
    </lineage>
</organism>
<keyword evidence="3 4" id="KW-0539">Nucleus</keyword>
<dbReference type="Pfam" id="PF06203">
    <property type="entry name" value="CCT"/>
    <property type="match status" value="1"/>
</dbReference>
<dbReference type="InterPro" id="IPR010402">
    <property type="entry name" value="CCT_domain"/>
</dbReference>
<protein>
    <recommendedName>
        <fullName evidence="5">CCT domain-containing protein</fullName>
    </recommendedName>
</protein>
<dbReference type="Proteomes" id="UP000325577">
    <property type="component" value="Linkage Group LG3"/>
</dbReference>
<proteinExistence type="predicted"/>
<evidence type="ECO:0000259" key="5">
    <source>
        <dbReference type="PROSITE" id="PS51017"/>
    </source>
</evidence>
<gene>
    <name evidence="6" type="ORF">F0562_008154</name>
</gene>
<reference evidence="6 7" key="1">
    <citation type="submission" date="2019-09" db="EMBL/GenBank/DDBJ databases">
        <title>A chromosome-level genome assembly of the Chinese tupelo Nyssa sinensis.</title>
        <authorList>
            <person name="Yang X."/>
            <person name="Kang M."/>
            <person name="Yang Y."/>
            <person name="Xiong H."/>
            <person name="Wang M."/>
            <person name="Zhang Z."/>
            <person name="Wang Z."/>
            <person name="Wu H."/>
            <person name="Ma T."/>
            <person name="Liu J."/>
            <person name="Xi Z."/>
        </authorList>
    </citation>
    <scope>NUCLEOTIDE SEQUENCE [LARGE SCALE GENOMIC DNA]</scope>
    <source>
        <strain evidence="6">J267</strain>
        <tissue evidence="6">Leaf</tissue>
    </source>
</reference>
<evidence type="ECO:0000256" key="1">
    <source>
        <dbReference type="ARBA" id="ARBA00004123"/>
    </source>
</evidence>